<keyword evidence="2" id="KW-0805">Transcription regulation</keyword>
<dbReference type="PANTHER" id="PTHR30537:SF5">
    <property type="entry name" value="HTH-TYPE TRANSCRIPTIONAL ACTIVATOR TTDR-RELATED"/>
    <property type="match status" value="1"/>
</dbReference>
<dbReference type="InterPro" id="IPR036390">
    <property type="entry name" value="WH_DNA-bd_sf"/>
</dbReference>
<dbReference type="EMBL" id="JAYMYY010000002">
    <property type="protein sequence ID" value="MEO3990418.1"/>
    <property type="molecule type" value="Genomic_DNA"/>
</dbReference>
<dbReference type="InterPro" id="IPR058163">
    <property type="entry name" value="LysR-type_TF_proteobact-type"/>
</dbReference>
<dbReference type="Gene3D" id="3.40.190.290">
    <property type="match status" value="1"/>
</dbReference>
<accession>A0ABV0HJ94</accession>
<dbReference type="PANTHER" id="PTHR30537">
    <property type="entry name" value="HTH-TYPE TRANSCRIPTIONAL REGULATOR"/>
    <property type="match status" value="1"/>
</dbReference>
<dbReference type="InterPro" id="IPR005119">
    <property type="entry name" value="LysR_subst-bd"/>
</dbReference>
<comment type="caution">
    <text evidence="6">The sequence shown here is derived from an EMBL/GenBank/DDBJ whole genome shotgun (WGS) entry which is preliminary data.</text>
</comment>
<protein>
    <submittedName>
        <fullName evidence="6">LysR family transcriptional regulator</fullName>
    </submittedName>
</protein>
<dbReference type="Gene3D" id="1.10.10.10">
    <property type="entry name" value="Winged helix-like DNA-binding domain superfamily/Winged helix DNA-binding domain"/>
    <property type="match status" value="1"/>
</dbReference>
<comment type="similarity">
    <text evidence="1">Belongs to the LysR transcriptional regulatory family.</text>
</comment>
<feature type="domain" description="HTH lysR-type" evidence="5">
    <location>
        <begin position="6"/>
        <end position="63"/>
    </location>
</feature>
<dbReference type="InterPro" id="IPR036388">
    <property type="entry name" value="WH-like_DNA-bd_sf"/>
</dbReference>
<name>A0ABV0HJ94_9ENTR</name>
<dbReference type="Proteomes" id="UP001444146">
    <property type="component" value="Unassembled WGS sequence"/>
</dbReference>
<evidence type="ECO:0000259" key="5">
    <source>
        <dbReference type="PROSITE" id="PS50931"/>
    </source>
</evidence>
<dbReference type="PROSITE" id="PS50931">
    <property type="entry name" value="HTH_LYSR"/>
    <property type="match status" value="1"/>
</dbReference>
<dbReference type="Pfam" id="PF03466">
    <property type="entry name" value="LysR_substrate"/>
    <property type="match status" value="1"/>
</dbReference>
<keyword evidence="7" id="KW-1185">Reference proteome</keyword>
<proteinExistence type="inferred from homology"/>
<reference evidence="6 7" key="1">
    <citation type="submission" date="2024-01" db="EMBL/GenBank/DDBJ databases">
        <title>Pseudocitrobacter sp. Endophytic strain Cyp-38L.</title>
        <authorList>
            <person name="Amer M.A."/>
            <person name="Hamed S.M."/>
        </authorList>
    </citation>
    <scope>NUCLEOTIDE SEQUENCE [LARGE SCALE GENOMIC DNA]</scope>
    <source>
        <strain evidence="6 7">Cyp38S</strain>
    </source>
</reference>
<evidence type="ECO:0000256" key="3">
    <source>
        <dbReference type="ARBA" id="ARBA00023125"/>
    </source>
</evidence>
<gene>
    <name evidence="6" type="ORF">VSR74_11390</name>
</gene>
<evidence type="ECO:0000256" key="1">
    <source>
        <dbReference type="ARBA" id="ARBA00009437"/>
    </source>
</evidence>
<dbReference type="SUPFAM" id="SSF53850">
    <property type="entry name" value="Periplasmic binding protein-like II"/>
    <property type="match status" value="1"/>
</dbReference>
<keyword evidence="3" id="KW-0238">DNA-binding</keyword>
<evidence type="ECO:0000256" key="4">
    <source>
        <dbReference type="ARBA" id="ARBA00023163"/>
    </source>
</evidence>
<evidence type="ECO:0000256" key="2">
    <source>
        <dbReference type="ARBA" id="ARBA00023015"/>
    </source>
</evidence>
<organism evidence="6 7">
    <name type="scientific">Pseudocitrobacter cyperus</name>
    <dbReference type="NCBI Taxonomy" id="3112843"/>
    <lineage>
        <taxon>Bacteria</taxon>
        <taxon>Pseudomonadati</taxon>
        <taxon>Pseudomonadota</taxon>
        <taxon>Gammaproteobacteria</taxon>
        <taxon>Enterobacterales</taxon>
        <taxon>Enterobacteriaceae</taxon>
        <taxon>Pseudocitrobacter</taxon>
    </lineage>
</organism>
<dbReference type="InterPro" id="IPR000847">
    <property type="entry name" value="LysR_HTH_N"/>
</dbReference>
<dbReference type="SUPFAM" id="SSF46785">
    <property type="entry name" value="Winged helix' DNA-binding domain"/>
    <property type="match status" value="1"/>
</dbReference>
<evidence type="ECO:0000313" key="7">
    <source>
        <dbReference type="Proteomes" id="UP001444146"/>
    </source>
</evidence>
<keyword evidence="4" id="KW-0804">Transcription</keyword>
<evidence type="ECO:0000313" key="6">
    <source>
        <dbReference type="EMBL" id="MEO3990418.1"/>
    </source>
</evidence>
<sequence length="303" mass="34835">MGKEWPLIEDLQVFLTIIYKKSFSKTAQEMGVSPAYISKRIKILENRLGVKLFHRDTRHLILTEEGINIAKKATLVLDGMDNLLTEANIQKKEIFGSINICTSFGFGINHVSEAISHLSKIYPQLHIKLYLTDQEVDLASNGFHLEIKVGDAINEKNIVRKLATNYRVLCASPHYLEKNGTPKRLEELEHHNCLFIQEKNSSFGLWTLEKKGIEYPVRIRSHLSTNCGSVAMQWSLNAHGIMLRSWWDVYPHIKDGTLINILPDYKQSANIWAVYPTRISDSEKMHKCIDFLSKYFSKLPHQI</sequence>
<dbReference type="Pfam" id="PF00126">
    <property type="entry name" value="HTH_1"/>
    <property type="match status" value="1"/>
</dbReference>
<dbReference type="RefSeq" id="WP_347794835.1">
    <property type="nucleotide sequence ID" value="NZ_JAYMYY010000002.1"/>
</dbReference>